<evidence type="ECO:0000313" key="2">
    <source>
        <dbReference type="EMBL" id="MBM7508019.1"/>
    </source>
</evidence>
<organism evidence="2 3">
    <name type="scientific">Nocardioides salarius</name>
    <dbReference type="NCBI Taxonomy" id="374513"/>
    <lineage>
        <taxon>Bacteria</taxon>
        <taxon>Bacillati</taxon>
        <taxon>Actinomycetota</taxon>
        <taxon>Actinomycetes</taxon>
        <taxon>Propionibacteriales</taxon>
        <taxon>Nocardioidaceae</taxon>
        <taxon>Nocardioides</taxon>
    </lineage>
</organism>
<dbReference type="InterPro" id="IPR016040">
    <property type="entry name" value="NAD(P)-bd_dom"/>
</dbReference>
<dbReference type="EMBL" id="JAFBBZ010000001">
    <property type="protein sequence ID" value="MBM7508019.1"/>
    <property type="molecule type" value="Genomic_DNA"/>
</dbReference>
<dbReference type="InterPro" id="IPR036291">
    <property type="entry name" value="NAD(P)-bd_dom_sf"/>
</dbReference>
<dbReference type="PANTHER" id="PTHR12126:SF11">
    <property type="entry name" value="NADH DEHYDROGENASE [UBIQUINONE] 1 ALPHA SUBCOMPLEX SUBUNIT 9, MITOCHONDRIAL"/>
    <property type="match status" value="1"/>
</dbReference>
<feature type="domain" description="NAD(P)-binding" evidence="1">
    <location>
        <begin position="8"/>
        <end position="111"/>
    </location>
</feature>
<dbReference type="RefSeq" id="WP_193669766.1">
    <property type="nucleotide sequence ID" value="NZ_JACDTV010000010.1"/>
</dbReference>
<name>A0ABS2MA16_9ACTN</name>
<gene>
    <name evidence="2" type="ORF">JOE61_001833</name>
</gene>
<protein>
    <submittedName>
        <fullName evidence="2">Uncharacterized protein YbjT (DUF2867 family)</fullName>
    </submittedName>
</protein>
<proteinExistence type="predicted"/>
<dbReference type="Gene3D" id="3.40.50.720">
    <property type="entry name" value="NAD(P)-binding Rossmann-like Domain"/>
    <property type="match status" value="1"/>
</dbReference>
<dbReference type="Pfam" id="PF13460">
    <property type="entry name" value="NAD_binding_10"/>
    <property type="match status" value="1"/>
</dbReference>
<dbReference type="Proteomes" id="UP000732378">
    <property type="component" value="Unassembled WGS sequence"/>
</dbReference>
<comment type="caution">
    <text evidence="2">The sequence shown here is derived from an EMBL/GenBank/DDBJ whole genome shotgun (WGS) entry which is preliminary data.</text>
</comment>
<accession>A0ABS2MA16</accession>
<sequence length="315" mass="33846">MSRVLVTGSTGYVGSRLVPVLLEAGHEVLAATRDEAALDDYPWGAQVEARRFDITDEDLVTQAVEGVDAVVYLVHSMASGEFVRKDREAAQRVARAAAAAGVGRVVYLSGLIPPGELSDHLRSRAEVEQVFLDAEVPATVLRAAMIVGSGSTSFELLRRLSDRLPITPVPSWMRRRLQPVSVEDVVTVLAAAIEGEPRNRAYDLGADEVLSYPDLLGRYAKVAGLRRWRPMVPGVPMWMVGRVSALLTGMPRGTVVALAESLSHDMVCGEDDVRRDLVPGHEFLDLDEAIARSLGTSGGTTRVGDVQAAAPTDPA</sequence>
<dbReference type="PANTHER" id="PTHR12126">
    <property type="entry name" value="NADH-UBIQUINONE OXIDOREDUCTASE 39 KDA SUBUNIT-RELATED"/>
    <property type="match status" value="1"/>
</dbReference>
<dbReference type="InterPro" id="IPR051207">
    <property type="entry name" value="ComplexI_NDUFA9_subunit"/>
</dbReference>
<evidence type="ECO:0000313" key="3">
    <source>
        <dbReference type="Proteomes" id="UP000732378"/>
    </source>
</evidence>
<evidence type="ECO:0000259" key="1">
    <source>
        <dbReference type="Pfam" id="PF13460"/>
    </source>
</evidence>
<reference evidence="2 3" key="1">
    <citation type="submission" date="2021-01" db="EMBL/GenBank/DDBJ databases">
        <title>Sequencing the genomes of 1000 actinobacteria strains.</title>
        <authorList>
            <person name="Klenk H.-P."/>
        </authorList>
    </citation>
    <scope>NUCLEOTIDE SEQUENCE [LARGE SCALE GENOMIC DNA]</scope>
    <source>
        <strain evidence="2 3">DSM 18239</strain>
    </source>
</reference>
<keyword evidence="3" id="KW-1185">Reference proteome</keyword>
<dbReference type="SUPFAM" id="SSF51735">
    <property type="entry name" value="NAD(P)-binding Rossmann-fold domains"/>
    <property type="match status" value="1"/>
</dbReference>